<accession>A0ACC4DGK5</accession>
<keyword evidence="2" id="KW-1185">Reference proteome</keyword>
<comment type="caution">
    <text evidence="1">The sequence shown here is derived from an EMBL/GenBank/DDBJ whole genome shotgun (WGS) entry which is preliminary data.</text>
</comment>
<proteinExistence type="predicted"/>
<reference evidence="1" key="1">
    <citation type="submission" date="2024-12" db="EMBL/GenBank/DDBJ databases">
        <title>Comparative genomics and development of molecular markers within Purpureocillium lilacinum and among Purpureocillium species.</title>
        <authorList>
            <person name="Yeh Z.-Y."/>
            <person name="Ni N.-T."/>
            <person name="Lo P.-H."/>
            <person name="Mushyakhwo K."/>
            <person name="Lin C.-F."/>
            <person name="Nai Y.-S."/>
        </authorList>
    </citation>
    <scope>NUCLEOTIDE SEQUENCE</scope>
    <source>
        <strain evidence="1">NCHU-NPUST-175</strain>
    </source>
</reference>
<sequence>MAGSQSHTAVGAASPACQPTSKLASAARDLTTKYPLGHAAVPASAERILQRNHWGSGMPSSQRGPASFWSICLPLALGLSRGQQSRSEPQLRRQINLWVGYGDPGARASISPGRWLPSTKREGNGDVRRCLKACRMSIPLRTFRFTEEVRTTWHALLTVHAEQSPKLADCPGAFRRRWLAEWHGFAATASRMREPDTDLARAGRWKGLNRRQGERRHWLASEIWRNGEARDMTRRRGENWPKPSSSVVSCQRGSLQSLARLFVTDGVHARVGRSPGNQQPAPTLGEWTEWRLTLERLRSVQTTSRDLGAVTGLQTRRHGKPSRHFASCPAREPSS</sequence>
<gene>
    <name evidence="1" type="ORF">ACCO45_010919</name>
</gene>
<evidence type="ECO:0000313" key="1">
    <source>
        <dbReference type="EMBL" id="KAL3955356.1"/>
    </source>
</evidence>
<dbReference type="Proteomes" id="UP001638806">
    <property type="component" value="Unassembled WGS sequence"/>
</dbReference>
<protein>
    <submittedName>
        <fullName evidence="1">Uncharacterized protein</fullName>
    </submittedName>
</protein>
<organism evidence="1 2">
    <name type="scientific">Purpureocillium lilacinum</name>
    <name type="common">Paecilomyces lilacinus</name>
    <dbReference type="NCBI Taxonomy" id="33203"/>
    <lineage>
        <taxon>Eukaryota</taxon>
        <taxon>Fungi</taxon>
        <taxon>Dikarya</taxon>
        <taxon>Ascomycota</taxon>
        <taxon>Pezizomycotina</taxon>
        <taxon>Sordariomycetes</taxon>
        <taxon>Hypocreomycetidae</taxon>
        <taxon>Hypocreales</taxon>
        <taxon>Ophiocordycipitaceae</taxon>
        <taxon>Purpureocillium</taxon>
    </lineage>
</organism>
<dbReference type="EMBL" id="JBGNUJ010000010">
    <property type="protein sequence ID" value="KAL3955356.1"/>
    <property type="molecule type" value="Genomic_DNA"/>
</dbReference>
<evidence type="ECO:0000313" key="2">
    <source>
        <dbReference type="Proteomes" id="UP001638806"/>
    </source>
</evidence>
<name>A0ACC4DGK5_PURLI</name>